<keyword evidence="2" id="KW-1185">Reference proteome</keyword>
<reference evidence="1" key="1">
    <citation type="journal article" date="2023" name="Mol. Phylogenet. Evol.">
        <title>Genome-scale phylogeny and comparative genomics of the fungal order Sordariales.</title>
        <authorList>
            <person name="Hensen N."/>
            <person name="Bonometti L."/>
            <person name="Westerberg I."/>
            <person name="Brannstrom I.O."/>
            <person name="Guillou S."/>
            <person name="Cros-Aarteil S."/>
            <person name="Calhoun S."/>
            <person name="Haridas S."/>
            <person name="Kuo A."/>
            <person name="Mondo S."/>
            <person name="Pangilinan J."/>
            <person name="Riley R."/>
            <person name="LaButti K."/>
            <person name="Andreopoulos B."/>
            <person name="Lipzen A."/>
            <person name="Chen C."/>
            <person name="Yan M."/>
            <person name="Daum C."/>
            <person name="Ng V."/>
            <person name="Clum A."/>
            <person name="Steindorff A."/>
            <person name="Ohm R.A."/>
            <person name="Martin F."/>
            <person name="Silar P."/>
            <person name="Natvig D.O."/>
            <person name="Lalanne C."/>
            <person name="Gautier V."/>
            <person name="Ament-Velasquez S.L."/>
            <person name="Kruys A."/>
            <person name="Hutchinson M.I."/>
            <person name="Powell A.J."/>
            <person name="Barry K."/>
            <person name="Miller A.N."/>
            <person name="Grigoriev I.V."/>
            <person name="Debuchy R."/>
            <person name="Gladieux P."/>
            <person name="Hiltunen Thoren M."/>
            <person name="Johannesson H."/>
        </authorList>
    </citation>
    <scope>NUCLEOTIDE SEQUENCE</scope>
    <source>
        <strain evidence="1">CBS 626.80</strain>
    </source>
</reference>
<dbReference type="AlphaFoldDB" id="A0AAN6NQ61"/>
<evidence type="ECO:0000313" key="2">
    <source>
        <dbReference type="Proteomes" id="UP001303222"/>
    </source>
</evidence>
<gene>
    <name evidence="1" type="ORF">QBC32DRAFT_200994</name>
</gene>
<evidence type="ECO:0000313" key="1">
    <source>
        <dbReference type="EMBL" id="KAK3950005.1"/>
    </source>
</evidence>
<reference evidence="1" key="2">
    <citation type="submission" date="2023-06" db="EMBL/GenBank/DDBJ databases">
        <authorList>
            <consortium name="Lawrence Berkeley National Laboratory"/>
            <person name="Mondo S.J."/>
            <person name="Hensen N."/>
            <person name="Bonometti L."/>
            <person name="Westerberg I."/>
            <person name="Brannstrom I.O."/>
            <person name="Guillou S."/>
            <person name="Cros-Aarteil S."/>
            <person name="Calhoun S."/>
            <person name="Haridas S."/>
            <person name="Kuo A."/>
            <person name="Pangilinan J."/>
            <person name="Riley R."/>
            <person name="Labutti K."/>
            <person name="Andreopoulos B."/>
            <person name="Lipzen A."/>
            <person name="Chen C."/>
            <person name="Yanf M."/>
            <person name="Daum C."/>
            <person name="Ng V."/>
            <person name="Clum A."/>
            <person name="Steindorff A."/>
            <person name="Ohm R."/>
            <person name="Martin F."/>
            <person name="Silar P."/>
            <person name="Natvig D."/>
            <person name="Lalanne C."/>
            <person name="Gautier V."/>
            <person name="Ament-Velasquez S.L."/>
            <person name="Kruys A."/>
            <person name="Hutchinson M.I."/>
            <person name="Powell A.J."/>
            <person name="Barry K."/>
            <person name="Miller A.N."/>
            <person name="Grigoriev I.V."/>
            <person name="Debuchy R."/>
            <person name="Gladieux P."/>
            <person name="Thoren M.H."/>
            <person name="Johannesson H."/>
        </authorList>
    </citation>
    <scope>NUCLEOTIDE SEQUENCE</scope>
    <source>
        <strain evidence="1">CBS 626.80</strain>
    </source>
</reference>
<organism evidence="1 2">
    <name type="scientific">Pseudoneurospora amorphoporcata</name>
    <dbReference type="NCBI Taxonomy" id="241081"/>
    <lineage>
        <taxon>Eukaryota</taxon>
        <taxon>Fungi</taxon>
        <taxon>Dikarya</taxon>
        <taxon>Ascomycota</taxon>
        <taxon>Pezizomycotina</taxon>
        <taxon>Sordariomycetes</taxon>
        <taxon>Sordariomycetidae</taxon>
        <taxon>Sordariales</taxon>
        <taxon>Sordariaceae</taxon>
        <taxon>Pseudoneurospora</taxon>
    </lineage>
</organism>
<accession>A0AAN6NQ61</accession>
<protein>
    <submittedName>
        <fullName evidence="1">Uncharacterized protein</fullName>
    </submittedName>
</protein>
<sequence>MTVKPRTVTIRLAYGPPFNPEPEQYYTRVFSPTPVPALLQKCREGREGRDLGLYQRVSAADYFPHCSDPEPPYKRYFWLNWDTDMIDIHD</sequence>
<proteinExistence type="predicted"/>
<feature type="non-terminal residue" evidence="1">
    <location>
        <position position="90"/>
    </location>
</feature>
<dbReference type="Proteomes" id="UP001303222">
    <property type="component" value="Unassembled WGS sequence"/>
</dbReference>
<name>A0AAN6NQ61_9PEZI</name>
<dbReference type="EMBL" id="MU859193">
    <property type="protein sequence ID" value="KAK3950005.1"/>
    <property type="molecule type" value="Genomic_DNA"/>
</dbReference>
<comment type="caution">
    <text evidence="1">The sequence shown here is derived from an EMBL/GenBank/DDBJ whole genome shotgun (WGS) entry which is preliminary data.</text>
</comment>